<evidence type="ECO:0000313" key="2">
    <source>
        <dbReference type="Proteomes" id="UP001195965"/>
    </source>
</evidence>
<dbReference type="EMBL" id="CP127526">
    <property type="protein sequence ID" value="XRI72791.1"/>
    <property type="molecule type" value="Genomic_DNA"/>
</dbReference>
<name>A0ACD5HE23_9PROT</name>
<keyword evidence="2" id="KW-1185">Reference proteome</keyword>
<sequence>MTKKHHASELQMIQVDQIAVLNPRDRNGRVFEEIVSNIKSLGLKKPVTVTPRDDLEDGKRYLLICGEGRLKAFKALGETEIPALVVQVNDEDAFIMSLTENIARRKYSALELLMSIEQLSQQGYDKRVIAQKTGLSLDYIKGILLLFEKGEERLLAAVEAGRVPLNVAITIAGASDEEAVQAALQDAYETGQLRGGQLMQARRVLQRRSALGKTLAHRPARKGASVTTSSLVRNYQHEVDRQKLMIKKAEFTQQRLLFVIEALRQLLADEHFSNLLRAEGLDTLPKQLAERVWAGGHSA</sequence>
<dbReference type="Proteomes" id="UP001195965">
    <property type="component" value="Chromosome"/>
</dbReference>
<reference evidence="1 2" key="1">
    <citation type="journal article" date="2021" name="ISME J.">
        <title>Genomic evolution of the class Acidithiobacillia: deep-branching Proteobacteria living in extreme acidic conditions.</title>
        <authorList>
            <person name="Moya-Beltran A."/>
            <person name="Beard S."/>
            <person name="Rojas-Villalobos C."/>
            <person name="Issotta F."/>
            <person name="Gallardo Y."/>
            <person name="Ulloa R."/>
            <person name="Giaveno A."/>
            <person name="Degli Esposti M."/>
            <person name="Johnson D.B."/>
            <person name="Quatrini R."/>
        </authorList>
    </citation>
    <scope>NUCLEOTIDE SEQUENCE [LARGE SCALE GENOMIC DNA]</scope>
    <source>
        <strain evidence="1 2">GG1-14</strain>
    </source>
</reference>
<protein>
    <submittedName>
        <fullName evidence="1">Plasmid partitioning protein RepB C-terminal domain-containing protein</fullName>
    </submittedName>
</protein>
<evidence type="ECO:0000313" key="1">
    <source>
        <dbReference type="EMBL" id="XRI72791.1"/>
    </source>
</evidence>
<accession>A0ACD5HE23</accession>
<organism evidence="1 2">
    <name type="scientific">Acidithiobacillus montserratensis</name>
    <dbReference type="NCBI Taxonomy" id="2729135"/>
    <lineage>
        <taxon>Bacteria</taxon>
        <taxon>Pseudomonadati</taxon>
        <taxon>Pseudomonadota</taxon>
        <taxon>Acidithiobacillia</taxon>
        <taxon>Acidithiobacillales</taxon>
        <taxon>Acidithiobacillaceae</taxon>
        <taxon>Acidithiobacillus</taxon>
    </lineage>
</organism>
<gene>
    <name evidence="1" type="ORF">HHS34_010095</name>
</gene>
<proteinExistence type="predicted"/>